<sequence>MSNLFWIADEQMARLRPFFPKSHGKLRVDDQRVLSGTIFINCNILRCSDAPGEYCPSENLQNRWKRWSDQGVFARIMEGLAAGHSDHNAIMIDANYLKAHRTASSLRLKRGRERLIGRTKGAMNTRLHAMADASGRPIRFFMIAGQVSDCTGARTLMSSLPAADWMIAATM</sequence>
<reference evidence="2 3" key="1">
    <citation type="submission" date="2018-03" db="EMBL/GenBank/DDBJ databases">
        <title>Genomic Encyclopedia of Archaeal and Bacterial Type Strains, Phase II (KMG-II): from individual species to whole genera.</title>
        <authorList>
            <person name="Goeker M."/>
        </authorList>
    </citation>
    <scope>NUCLEOTIDE SEQUENCE [LARGE SCALE GENOMIC DNA]</scope>
    <source>
        <strain evidence="2 3">DSM 29328</strain>
    </source>
</reference>
<dbReference type="InterPro" id="IPR052909">
    <property type="entry name" value="Transposase_6_like"/>
</dbReference>
<name>A0A2T0RPY8_9RHOB</name>
<comment type="caution">
    <text evidence="2">The sequence shown here is derived from an EMBL/GenBank/DDBJ whole genome shotgun (WGS) entry which is preliminary data.</text>
</comment>
<evidence type="ECO:0000313" key="2">
    <source>
        <dbReference type="EMBL" id="PRY23197.1"/>
    </source>
</evidence>
<organism evidence="2 3">
    <name type="scientific">Aliiruegeria haliotis</name>
    <dbReference type="NCBI Taxonomy" id="1280846"/>
    <lineage>
        <taxon>Bacteria</taxon>
        <taxon>Pseudomonadati</taxon>
        <taxon>Pseudomonadota</taxon>
        <taxon>Alphaproteobacteria</taxon>
        <taxon>Rhodobacterales</taxon>
        <taxon>Roseobacteraceae</taxon>
        <taxon>Aliiruegeria</taxon>
    </lineage>
</organism>
<dbReference type="Proteomes" id="UP000239480">
    <property type="component" value="Unassembled WGS sequence"/>
</dbReference>
<dbReference type="Pfam" id="PF13340">
    <property type="entry name" value="DUF4096"/>
    <property type="match status" value="1"/>
</dbReference>
<feature type="domain" description="Insertion element IS402-like" evidence="1">
    <location>
        <begin position="8"/>
        <end position="77"/>
    </location>
</feature>
<evidence type="ECO:0000313" key="3">
    <source>
        <dbReference type="Proteomes" id="UP000239480"/>
    </source>
</evidence>
<dbReference type="NCBIfam" id="NF033580">
    <property type="entry name" value="transpos_IS5_3"/>
    <property type="match status" value="1"/>
</dbReference>
<protein>
    <submittedName>
        <fullName evidence="2">Putative transposase of IS4/5 family DUF4096</fullName>
    </submittedName>
</protein>
<dbReference type="InterPro" id="IPR025161">
    <property type="entry name" value="IS402-like_dom"/>
</dbReference>
<gene>
    <name evidence="2" type="ORF">CLV78_105251</name>
</gene>
<dbReference type="PANTHER" id="PTHR46637:SF1">
    <property type="entry name" value="BLL5188 PROTEIN"/>
    <property type="match status" value="1"/>
</dbReference>
<dbReference type="EMBL" id="PVTD01000005">
    <property type="protein sequence ID" value="PRY23197.1"/>
    <property type="molecule type" value="Genomic_DNA"/>
</dbReference>
<keyword evidence="3" id="KW-1185">Reference proteome</keyword>
<evidence type="ECO:0000259" key="1">
    <source>
        <dbReference type="Pfam" id="PF13340"/>
    </source>
</evidence>
<proteinExistence type="predicted"/>
<dbReference type="PANTHER" id="PTHR46637">
    <property type="entry name" value="TIS1421-TRANSPOSASE PROTEIN A"/>
    <property type="match status" value="1"/>
</dbReference>
<dbReference type="AlphaFoldDB" id="A0A2T0RPY8"/>
<accession>A0A2T0RPY8</accession>